<feature type="compositionally biased region" description="Low complexity" evidence="3">
    <location>
        <begin position="243"/>
        <end position="254"/>
    </location>
</feature>
<evidence type="ECO:0000256" key="3">
    <source>
        <dbReference type="SAM" id="MobiDB-lite"/>
    </source>
</evidence>
<dbReference type="InterPro" id="IPR005225">
    <property type="entry name" value="Small_GTP-bd"/>
</dbReference>
<evidence type="ECO:0000313" key="4">
    <source>
        <dbReference type="EMBL" id="EFC40049.1"/>
    </source>
</evidence>
<dbReference type="OrthoDB" id="19923at2759"/>
<dbReference type="InterPro" id="IPR001806">
    <property type="entry name" value="Small_GTPase"/>
</dbReference>
<feature type="compositionally biased region" description="Low complexity" evidence="3">
    <location>
        <begin position="267"/>
        <end position="290"/>
    </location>
</feature>
<dbReference type="NCBIfam" id="TIGR00231">
    <property type="entry name" value="small_GTP"/>
    <property type="match status" value="1"/>
</dbReference>
<keyword evidence="5" id="KW-1185">Reference proteome</keyword>
<dbReference type="GO" id="GO:0016020">
    <property type="term" value="C:membrane"/>
    <property type="evidence" value="ECO:0007669"/>
    <property type="project" value="InterPro"/>
</dbReference>
<dbReference type="InterPro" id="IPR027417">
    <property type="entry name" value="P-loop_NTPase"/>
</dbReference>
<dbReference type="Proteomes" id="UP000006671">
    <property type="component" value="Unassembled WGS sequence"/>
</dbReference>
<dbReference type="RefSeq" id="XP_002672793.1">
    <property type="nucleotide sequence ID" value="XM_002672747.1"/>
</dbReference>
<dbReference type="FunFam" id="3.40.50.300:FF:001447">
    <property type="entry name" value="Ras-related protein Rab-1B"/>
    <property type="match status" value="1"/>
</dbReference>
<name>D2VSV9_NAEGR</name>
<dbReference type="GO" id="GO:0003924">
    <property type="term" value="F:GTPase activity"/>
    <property type="evidence" value="ECO:0007669"/>
    <property type="project" value="InterPro"/>
</dbReference>
<gene>
    <name evidence="4" type="ORF">NAEGRDRAFT_72079</name>
</gene>
<dbReference type="EMBL" id="GG738895">
    <property type="protein sequence ID" value="EFC40049.1"/>
    <property type="molecule type" value="Genomic_DNA"/>
</dbReference>
<accession>D2VSV9</accession>
<evidence type="ECO:0000313" key="5">
    <source>
        <dbReference type="Proteomes" id="UP000006671"/>
    </source>
</evidence>
<dbReference type="PANTHER" id="PTHR24070">
    <property type="entry name" value="RAS, DI-RAS, AND RHEB FAMILY MEMBERS OF SMALL GTPASE SUPERFAMILY"/>
    <property type="match status" value="1"/>
</dbReference>
<dbReference type="AlphaFoldDB" id="D2VSV9"/>
<dbReference type="Pfam" id="PF00071">
    <property type="entry name" value="Ras"/>
    <property type="match status" value="1"/>
</dbReference>
<protein>
    <submittedName>
        <fullName evidence="4">Ras family small GTPase</fullName>
    </submittedName>
</protein>
<evidence type="ECO:0000256" key="2">
    <source>
        <dbReference type="ARBA" id="ARBA00023134"/>
    </source>
</evidence>
<dbReference type="SMART" id="SM00175">
    <property type="entry name" value="RAB"/>
    <property type="match status" value="1"/>
</dbReference>
<dbReference type="eggNOG" id="KOG0395">
    <property type="taxonomic scope" value="Eukaryota"/>
</dbReference>
<dbReference type="SMART" id="SM00174">
    <property type="entry name" value="RHO"/>
    <property type="match status" value="1"/>
</dbReference>
<dbReference type="InParanoid" id="D2VSV9"/>
<dbReference type="PROSITE" id="PS51420">
    <property type="entry name" value="RHO"/>
    <property type="match status" value="1"/>
</dbReference>
<keyword evidence="1" id="KW-0547">Nucleotide-binding</keyword>
<sequence length="302" mass="33251">MEVKLAIIGSGGVGKSCVTCRFISDSYSENYDPTIEDSYYKVTELENGQSCGFSILDTAGQEEFSSLRENWMKQADGFLLVFALNDKKSYENIEELYEQILRVKDVDDWPAIVLLGNKVDLAEENPELNRKVEKSTVEEWARKKNVSTITPKGIDYFECSALSGRNIKVAFQRAARYTLQHKGITLNPFGEKILSSTTPSGEVDGQFATISTFGADSSSSAEQVSKKTSLEKVSSPTTTVGRSSSLLFNFGSNNQQQQTDPTSPGGSSQVSRKSTVKSSSPSKQEQQEQPHTTSNKKKCVIL</sequence>
<evidence type="ECO:0000256" key="1">
    <source>
        <dbReference type="ARBA" id="ARBA00022741"/>
    </source>
</evidence>
<dbReference type="VEuPathDB" id="AmoebaDB:NAEGRDRAFT_72079"/>
<dbReference type="GO" id="GO:0007165">
    <property type="term" value="P:signal transduction"/>
    <property type="evidence" value="ECO:0007669"/>
    <property type="project" value="InterPro"/>
</dbReference>
<dbReference type="GO" id="GO:0005525">
    <property type="term" value="F:GTP binding"/>
    <property type="evidence" value="ECO:0007669"/>
    <property type="project" value="UniProtKB-KW"/>
</dbReference>
<keyword evidence="2" id="KW-0342">GTP-binding</keyword>
<dbReference type="CDD" id="cd00876">
    <property type="entry name" value="Ras"/>
    <property type="match status" value="1"/>
</dbReference>
<dbReference type="KEGG" id="ngr:NAEGRDRAFT_72079"/>
<feature type="compositionally biased region" description="Polar residues" evidence="3">
    <location>
        <begin position="255"/>
        <end position="266"/>
    </location>
</feature>
<feature type="region of interest" description="Disordered" evidence="3">
    <location>
        <begin position="218"/>
        <end position="302"/>
    </location>
</feature>
<reference evidence="4 5" key="1">
    <citation type="journal article" date="2010" name="Cell">
        <title>The genome of Naegleria gruberi illuminates early eukaryotic versatility.</title>
        <authorList>
            <person name="Fritz-Laylin L.K."/>
            <person name="Prochnik S.E."/>
            <person name="Ginger M.L."/>
            <person name="Dacks J.B."/>
            <person name="Carpenter M.L."/>
            <person name="Field M.C."/>
            <person name="Kuo A."/>
            <person name="Paredez A."/>
            <person name="Chapman J."/>
            <person name="Pham J."/>
            <person name="Shu S."/>
            <person name="Neupane R."/>
            <person name="Cipriano M."/>
            <person name="Mancuso J."/>
            <person name="Tu H."/>
            <person name="Salamov A."/>
            <person name="Lindquist E."/>
            <person name="Shapiro H."/>
            <person name="Lucas S."/>
            <person name="Grigoriev I.V."/>
            <person name="Cande W.Z."/>
            <person name="Fulton C."/>
            <person name="Rokhsar D.S."/>
            <person name="Dawson S.C."/>
        </authorList>
    </citation>
    <scope>NUCLEOTIDE SEQUENCE [LARGE SCALE GENOMIC DNA]</scope>
    <source>
        <strain evidence="4 5">NEG-M</strain>
    </source>
</reference>
<dbReference type="GeneID" id="8854205"/>
<dbReference type="SMART" id="SM00173">
    <property type="entry name" value="RAS"/>
    <property type="match status" value="1"/>
</dbReference>
<dbReference type="PRINTS" id="PR00449">
    <property type="entry name" value="RASTRNSFRMNG"/>
</dbReference>
<dbReference type="PROSITE" id="PS51421">
    <property type="entry name" value="RAS"/>
    <property type="match status" value="1"/>
</dbReference>
<dbReference type="SMART" id="SM00176">
    <property type="entry name" value="RAN"/>
    <property type="match status" value="1"/>
</dbReference>
<proteinExistence type="predicted"/>
<dbReference type="STRING" id="5762.D2VSV9"/>
<organism evidence="5">
    <name type="scientific">Naegleria gruberi</name>
    <name type="common">Amoeba</name>
    <dbReference type="NCBI Taxonomy" id="5762"/>
    <lineage>
        <taxon>Eukaryota</taxon>
        <taxon>Discoba</taxon>
        <taxon>Heterolobosea</taxon>
        <taxon>Tetramitia</taxon>
        <taxon>Eutetramitia</taxon>
        <taxon>Vahlkampfiidae</taxon>
        <taxon>Naegleria</taxon>
    </lineage>
</organism>
<dbReference type="SUPFAM" id="SSF52540">
    <property type="entry name" value="P-loop containing nucleoside triphosphate hydrolases"/>
    <property type="match status" value="1"/>
</dbReference>
<dbReference type="Gene3D" id="3.40.50.300">
    <property type="entry name" value="P-loop containing nucleotide triphosphate hydrolases"/>
    <property type="match status" value="1"/>
</dbReference>
<dbReference type="InterPro" id="IPR020849">
    <property type="entry name" value="Small_GTPase_Ras-type"/>
</dbReference>
<dbReference type="PROSITE" id="PS51419">
    <property type="entry name" value="RAB"/>
    <property type="match status" value="1"/>
</dbReference>
<feature type="compositionally biased region" description="Polar residues" evidence="3">
    <location>
        <begin position="231"/>
        <end position="242"/>
    </location>
</feature>